<proteinExistence type="predicted"/>
<organism evidence="1 2">
    <name type="scientific">Basidiobolus ranarum</name>
    <dbReference type="NCBI Taxonomy" id="34480"/>
    <lineage>
        <taxon>Eukaryota</taxon>
        <taxon>Fungi</taxon>
        <taxon>Fungi incertae sedis</taxon>
        <taxon>Zoopagomycota</taxon>
        <taxon>Entomophthoromycotina</taxon>
        <taxon>Basidiobolomycetes</taxon>
        <taxon>Basidiobolales</taxon>
        <taxon>Basidiobolaceae</taxon>
        <taxon>Basidiobolus</taxon>
    </lineage>
</organism>
<evidence type="ECO:0000313" key="1">
    <source>
        <dbReference type="EMBL" id="KAK9764533.1"/>
    </source>
</evidence>
<dbReference type="EMBL" id="JASJQH010000410">
    <property type="protein sequence ID" value="KAK9764533.1"/>
    <property type="molecule type" value="Genomic_DNA"/>
</dbReference>
<dbReference type="PANTHER" id="PTHR10826">
    <property type="entry name" value="COMPLEMENT COMPONENT 1"/>
    <property type="match status" value="1"/>
</dbReference>
<dbReference type="PANTHER" id="PTHR10826:SF1">
    <property type="entry name" value="COMPLEMENT COMPONENT 1 Q SUBCOMPONENT-BINDING PROTEIN, MITOCHONDRIAL"/>
    <property type="match status" value="1"/>
</dbReference>
<dbReference type="Proteomes" id="UP001479436">
    <property type="component" value="Unassembled WGS sequence"/>
</dbReference>
<gene>
    <name evidence="1" type="primary">MAM33_2</name>
    <name evidence="1" type="ORF">K7432_007885</name>
</gene>
<dbReference type="InterPro" id="IPR036561">
    <property type="entry name" value="MAM33_sf"/>
</dbReference>
<name>A0ABR2WSM8_9FUNG</name>
<sequence length="258" mass="29536">MSFRNALIRSLRPVAGSIVRNSVVRATPSILRTVSPVATRSFSGSSQRFGSGLVDKDFAHSLQTEISYETENEETEVPEFLKEFQDKNVFTLEETPGQAEVTLTRKFGNETIQAVFSITDINNAEEDMMYEEEESEEPAELPFPVRCNISITKGDNNGCFTIDAIAEDGDFGIESVIFYKDAKLARDRTGEADWNRRGFYVGPNFSNLDESVKENIQKYLEERGFDEYLANFLPDYIEYKEQKEYLQWLKDVKNFVEK</sequence>
<reference evidence="1 2" key="1">
    <citation type="submission" date="2023-04" db="EMBL/GenBank/DDBJ databases">
        <title>Genome of Basidiobolus ranarum AG-B5.</title>
        <authorList>
            <person name="Stajich J.E."/>
            <person name="Carter-House D."/>
            <person name="Gryganskyi A."/>
        </authorList>
    </citation>
    <scope>NUCLEOTIDE SEQUENCE [LARGE SCALE GENOMIC DNA]</scope>
    <source>
        <strain evidence="1 2">AG-B5</strain>
    </source>
</reference>
<dbReference type="Pfam" id="PF02330">
    <property type="entry name" value="MAM33"/>
    <property type="match status" value="1"/>
</dbReference>
<keyword evidence="2" id="KW-1185">Reference proteome</keyword>
<dbReference type="InterPro" id="IPR003428">
    <property type="entry name" value="MAM33"/>
</dbReference>
<dbReference type="SUPFAM" id="SSF54529">
    <property type="entry name" value="Mitochondrial glycoprotein MAM33-like"/>
    <property type="match status" value="1"/>
</dbReference>
<dbReference type="Gene3D" id="3.10.280.10">
    <property type="entry name" value="Mitochondrial glycoprotein"/>
    <property type="match status" value="1"/>
</dbReference>
<comment type="caution">
    <text evidence="1">The sequence shown here is derived from an EMBL/GenBank/DDBJ whole genome shotgun (WGS) entry which is preliminary data.</text>
</comment>
<evidence type="ECO:0000313" key="2">
    <source>
        <dbReference type="Proteomes" id="UP001479436"/>
    </source>
</evidence>
<protein>
    <submittedName>
        <fullName evidence="1">Mitochondrial acidic protein mam33</fullName>
    </submittedName>
</protein>
<accession>A0ABR2WSM8</accession>